<comment type="similarity">
    <text evidence="2">Belongs to the outer membrane factor (OMF) (TC 1.B.17) family.</text>
</comment>
<gene>
    <name evidence="9" type="primary">bepC_1</name>
    <name evidence="9" type="ORF">CI1B_07680</name>
</gene>
<keyword evidence="10" id="KW-1185">Reference proteome</keyword>
<dbReference type="SUPFAM" id="SSF56954">
    <property type="entry name" value="Outer membrane efflux proteins (OEP)"/>
    <property type="match status" value="1"/>
</dbReference>
<dbReference type="GO" id="GO:0009279">
    <property type="term" value="C:cell outer membrane"/>
    <property type="evidence" value="ECO:0007669"/>
    <property type="project" value="UniProtKB-SubCell"/>
</dbReference>
<keyword evidence="6" id="KW-0472">Membrane</keyword>
<keyword evidence="7" id="KW-0998">Cell outer membrane</keyword>
<keyword evidence="5" id="KW-0812">Transmembrane</keyword>
<dbReference type="PANTHER" id="PTHR30026">
    <property type="entry name" value="OUTER MEMBRANE PROTEIN TOLC"/>
    <property type="match status" value="1"/>
</dbReference>
<dbReference type="GO" id="GO:0015562">
    <property type="term" value="F:efflux transmembrane transporter activity"/>
    <property type="evidence" value="ECO:0007669"/>
    <property type="project" value="InterPro"/>
</dbReference>
<evidence type="ECO:0000256" key="1">
    <source>
        <dbReference type="ARBA" id="ARBA00004442"/>
    </source>
</evidence>
<evidence type="ECO:0000256" key="3">
    <source>
        <dbReference type="ARBA" id="ARBA00022448"/>
    </source>
</evidence>
<evidence type="ECO:0000256" key="4">
    <source>
        <dbReference type="ARBA" id="ARBA00022452"/>
    </source>
</evidence>
<organism evidence="9 10">
    <name type="scientific">Bradyrhizobium ivorense</name>
    <dbReference type="NCBI Taxonomy" id="2511166"/>
    <lineage>
        <taxon>Bacteria</taxon>
        <taxon>Pseudomonadati</taxon>
        <taxon>Pseudomonadota</taxon>
        <taxon>Alphaproteobacteria</taxon>
        <taxon>Hyphomicrobiales</taxon>
        <taxon>Nitrobacteraceae</taxon>
        <taxon>Bradyrhizobium</taxon>
    </lineage>
</organism>
<reference evidence="9" key="1">
    <citation type="submission" date="2019-02" db="EMBL/GenBank/DDBJ databases">
        <authorList>
            <person name="Pothier F.J."/>
        </authorList>
    </citation>
    <scope>NUCLEOTIDE SEQUENCE</scope>
    <source>
        <strain evidence="9">CI-1B</strain>
    </source>
</reference>
<evidence type="ECO:0000256" key="7">
    <source>
        <dbReference type="ARBA" id="ARBA00023237"/>
    </source>
</evidence>
<dbReference type="Proteomes" id="UP000328092">
    <property type="component" value="Unassembled WGS sequence"/>
</dbReference>
<dbReference type="EMBL" id="CAADFC020000004">
    <property type="protein sequence ID" value="VIO65662.1"/>
    <property type="molecule type" value="Genomic_DNA"/>
</dbReference>
<comment type="caution">
    <text evidence="9">The sequence shown here is derived from an EMBL/GenBank/DDBJ whole genome shotgun (WGS) entry which is preliminary data.</text>
</comment>
<evidence type="ECO:0000256" key="2">
    <source>
        <dbReference type="ARBA" id="ARBA00007613"/>
    </source>
</evidence>
<proteinExistence type="inferred from homology"/>
<sequence length="472" mass="50169">MVERAATVGEVKMRVLLSGICLGALVCSLLAAPAARAESLPEALAKAYQTNPQLNAERARQRATDENVPQALAGYRPQIIAGLSVGLQAVRDQLPGNVIQTATLKPWQIGVTVTQTLFNGFKTANSVRVAELQVRSGREALRNVGQGVLLDAVTAYTNVLANQTLVEAQRANVAFLKETRAITERRLNAGDVTPTDTAQAEARLNRGLADLNAAEVNLAISQATYAQVVGNAPSQLRPAETTDRLLPRSREDSIGLALREHPAVMAAGFDVDVASTSIRVAESSLMPNVSVQGNVSRARDNDSTLSTFGTDQASVIGQVTQPIYDGGTAASQTRQAKEVAAQSRLVLDQVRNQAKTAVVSAWVANEGAKIAVSASESEVKAAEVALAGVQKEAAGGQRTTVDVLNAQQDLITARARLIGAQRDRVIASYTLLSAVGRLDVKTLNLKTPDYLPEVHYHQVRDAWHGLRTPSGQ</sequence>
<dbReference type="Pfam" id="PF02321">
    <property type="entry name" value="OEP"/>
    <property type="match status" value="2"/>
</dbReference>
<evidence type="ECO:0000256" key="5">
    <source>
        <dbReference type="ARBA" id="ARBA00022692"/>
    </source>
</evidence>
<dbReference type="Gene3D" id="1.20.1600.10">
    <property type="entry name" value="Outer membrane efflux proteins (OEP)"/>
    <property type="match status" value="1"/>
</dbReference>
<dbReference type="GO" id="GO:0015288">
    <property type="term" value="F:porin activity"/>
    <property type="evidence" value="ECO:0007669"/>
    <property type="project" value="TreeGrafter"/>
</dbReference>
<dbReference type="GO" id="GO:1990281">
    <property type="term" value="C:efflux pump complex"/>
    <property type="evidence" value="ECO:0007669"/>
    <property type="project" value="TreeGrafter"/>
</dbReference>
<evidence type="ECO:0000313" key="9">
    <source>
        <dbReference type="EMBL" id="VIO65662.1"/>
    </source>
</evidence>
<dbReference type="PANTHER" id="PTHR30026:SF22">
    <property type="entry name" value="OUTER MEMBRANE EFFLUX PROTEIN"/>
    <property type="match status" value="1"/>
</dbReference>
<comment type="subcellular location">
    <subcellularLocation>
        <location evidence="1">Cell outer membrane</location>
    </subcellularLocation>
</comment>
<dbReference type="AlphaFoldDB" id="A0A508SSG5"/>
<evidence type="ECO:0000256" key="8">
    <source>
        <dbReference type="SAM" id="SignalP"/>
    </source>
</evidence>
<evidence type="ECO:0000313" key="10">
    <source>
        <dbReference type="Proteomes" id="UP000328092"/>
    </source>
</evidence>
<dbReference type="InterPro" id="IPR003423">
    <property type="entry name" value="OMP_efflux"/>
</dbReference>
<protein>
    <submittedName>
        <fullName evidence="9">Outer membrane efflux protein BepC</fullName>
    </submittedName>
</protein>
<keyword evidence="4" id="KW-1134">Transmembrane beta strand</keyword>
<evidence type="ECO:0000256" key="6">
    <source>
        <dbReference type="ARBA" id="ARBA00023136"/>
    </source>
</evidence>
<dbReference type="NCBIfam" id="TIGR01844">
    <property type="entry name" value="type_I_sec_TolC"/>
    <property type="match status" value="1"/>
</dbReference>
<keyword evidence="8" id="KW-0732">Signal</keyword>
<feature type="chain" id="PRO_5021464235" evidence="8">
    <location>
        <begin position="38"/>
        <end position="472"/>
    </location>
</feature>
<name>A0A508SSG5_9BRAD</name>
<feature type="signal peptide" evidence="8">
    <location>
        <begin position="1"/>
        <end position="37"/>
    </location>
</feature>
<accession>A0A508SSG5</accession>
<dbReference type="InterPro" id="IPR051906">
    <property type="entry name" value="TolC-like"/>
</dbReference>
<keyword evidence="3" id="KW-0813">Transport</keyword>
<dbReference type="InterPro" id="IPR010130">
    <property type="entry name" value="T1SS_OMP_TolC"/>
</dbReference>